<evidence type="ECO:0000256" key="3">
    <source>
        <dbReference type="ARBA" id="ARBA00022692"/>
    </source>
</evidence>
<dbReference type="GO" id="GO:0005783">
    <property type="term" value="C:endoplasmic reticulum"/>
    <property type="evidence" value="ECO:0007669"/>
    <property type="project" value="TreeGrafter"/>
</dbReference>
<keyword evidence="6" id="KW-0539">Nucleus</keyword>
<evidence type="ECO:0000259" key="9">
    <source>
        <dbReference type="Pfam" id="PF12949"/>
    </source>
</evidence>
<feature type="domain" description="HeH/LEM" evidence="9">
    <location>
        <begin position="23"/>
        <end position="57"/>
    </location>
</feature>
<comment type="subcellular location">
    <subcellularLocation>
        <location evidence="1">Nucleus inner membrane</location>
    </subcellularLocation>
</comment>
<feature type="compositionally biased region" description="Pro residues" evidence="7">
    <location>
        <begin position="239"/>
        <end position="249"/>
    </location>
</feature>
<evidence type="ECO:0000256" key="4">
    <source>
        <dbReference type="ARBA" id="ARBA00022989"/>
    </source>
</evidence>
<dbReference type="Proteomes" id="UP000076532">
    <property type="component" value="Unassembled WGS sequence"/>
</dbReference>
<feature type="region of interest" description="Disordered" evidence="7">
    <location>
        <begin position="82"/>
        <end position="310"/>
    </location>
</feature>
<dbReference type="PANTHER" id="PTHR47808">
    <property type="entry name" value="INNER NUCLEAR MEMBRANE PROTEIN HEH2-RELATED"/>
    <property type="match status" value="1"/>
</dbReference>
<dbReference type="OrthoDB" id="5376590at2759"/>
<dbReference type="CDD" id="cd12935">
    <property type="entry name" value="LEM_like"/>
    <property type="match status" value="1"/>
</dbReference>
<dbReference type="InterPro" id="IPR044780">
    <property type="entry name" value="Heh2/Src1"/>
</dbReference>
<keyword evidence="2" id="KW-0597">Phosphoprotein</keyword>
<dbReference type="InterPro" id="IPR018996">
    <property type="entry name" value="Man1/Src1-like_C"/>
</dbReference>
<dbReference type="PANTHER" id="PTHR47808:SF2">
    <property type="entry name" value="LEM DOMAIN-CONTAINING PROTEIN 2"/>
    <property type="match status" value="1"/>
</dbReference>
<feature type="compositionally biased region" description="Acidic residues" evidence="7">
    <location>
        <begin position="332"/>
        <end position="356"/>
    </location>
</feature>
<dbReference type="Pfam" id="PF09402">
    <property type="entry name" value="MSC"/>
    <property type="match status" value="1"/>
</dbReference>
<keyword evidence="5" id="KW-0472">Membrane</keyword>
<dbReference type="GO" id="GO:0034399">
    <property type="term" value="C:nuclear periphery"/>
    <property type="evidence" value="ECO:0007669"/>
    <property type="project" value="TreeGrafter"/>
</dbReference>
<dbReference type="GO" id="GO:0003682">
    <property type="term" value="F:chromatin binding"/>
    <property type="evidence" value="ECO:0007669"/>
    <property type="project" value="InterPro"/>
</dbReference>
<feature type="region of interest" description="Disordered" evidence="7">
    <location>
        <begin position="329"/>
        <end position="375"/>
    </location>
</feature>
<feature type="compositionally biased region" description="Basic residues" evidence="7">
    <location>
        <begin position="99"/>
        <end position="109"/>
    </location>
</feature>
<dbReference type="STRING" id="436010.A0A166JDD1"/>
<gene>
    <name evidence="10" type="ORF">FIBSPDRAFT_788978</name>
</gene>
<evidence type="ECO:0000313" key="11">
    <source>
        <dbReference type="Proteomes" id="UP000076532"/>
    </source>
</evidence>
<dbReference type="InterPro" id="IPR041885">
    <property type="entry name" value="MAN1_winged_helix_dom"/>
</dbReference>
<evidence type="ECO:0000313" key="10">
    <source>
        <dbReference type="EMBL" id="KZP20743.1"/>
    </source>
</evidence>
<protein>
    <recommendedName>
        <fullName evidence="12">Man1/Src1 C-terminal domain-containing protein</fullName>
    </recommendedName>
</protein>
<evidence type="ECO:0000256" key="5">
    <source>
        <dbReference type="ARBA" id="ARBA00023136"/>
    </source>
</evidence>
<dbReference type="GO" id="GO:0005637">
    <property type="term" value="C:nuclear inner membrane"/>
    <property type="evidence" value="ECO:0007669"/>
    <property type="project" value="UniProtKB-SubCell"/>
</dbReference>
<dbReference type="Pfam" id="PF12949">
    <property type="entry name" value="HeH"/>
    <property type="match status" value="1"/>
</dbReference>
<reference evidence="10 11" key="1">
    <citation type="journal article" date="2016" name="Mol. Biol. Evol.">
        <title>Comparative Genomics of Early-Diverging Mushroom-Forming Fungi Provides Insights into the Origins of Lignocellulose Decay Capabilities.</title>
        <authorList>
            <person name="Nagy L.G."/>
            <person name="Riley R."/>
            <person name="Tritt A."/>
            <person name="Adam C."/>
            <person name="Daum C."/>
            <person name="Floudas D."/>
            <person name="Sun H."/>
            <person name="Yadav J.S."/>
            <person name="Pangilinan J."/>
            <person name="Larsson K.H."/>
            <person name="Matsuura K."/>
            <person name="Barry K."/>
            <person name="Labutti K."/>
            <person name="Kuo R."/>
            <person name="Ohm R.A."/>
            <person name="Bhattacharya S.S."/>
            <person name="Shirouzu T."/>
            <person name="Yoshinaga Y."/>
            <person name="Martin F.M."/>
            <person name="Grigoriev I.V."/>
            <person name="Hibbett D.S."/>
        </authorList>
    </citation>
    <scope>NUCLEOTIDE SEQUENCE [LARGE SCALE GENOMIC DNA]</scope>
    <source>
        <strain evidence="10 11">CBS 109695</strain>
    </source>
</reference>
<keyword evidence="11" id="KW-1185">Reference proteome</keyword>
<name>A0A166JDD1_9AGAM</name>
<dbReference type="InterPro" id="IPR025856">
    <property type="entry name" value="HeH/LEM_domain"/>
</dbReference>
<dbReference type="GO" id="GO:0071763">
    <property type="term" value="P:nuclear membrane organization"/>
    <property type="evidence" value="ECO:0007669"/>
    <property type="project" value="TreeGrafter"/>
</dbReference>
<organism evidence="10 11">
    <name type="scientific">Athelia psychrophila</name>
    <dbReference type="NCBI Taxonomy" id="1759441"/>
    <lineage>
        <taxon>Eukaryota</taxon>
        <taxon>Fungi</taxon>
        <taxon>Dikarya</taxon>
        <taxon>Basidiomycota</taxon>
        <taxon>Agaricomycotina</taxon>
        <taxon>Agaricomycetes</taxon>
        <taxon>Agaricomycetidae</taxon>
        <taxon>Atheliales</taxon>
        <taxon>Atheliaceae</taxon>
        <taxon>Athelia</taxon>
    </lineage>
</organism>
<keyword evidence="4" id="KW-1133">Transmembrane helix</keyword>
<feature type="compositionally biased region" description="Basic and acidic residues" evidence="7">
    <location>
        <begin position="251"/>
        <end position="261"/>
    </location>
</feature>
<feature type="compositionally biased region" description="Acidic residues" evidence="7">
    <location>
        <begin position="156"/>
        <end position="165"/>
    </location>
</feature>
<sequence length="799" mass="87881">MSRSLTAAQVIGLGEYLSPSFDPASLTVSQLLGVLGFHNIRYPTPYTKPKLVALFRDEITNKATKLRRDRIKKENSIASEEGITDGVTGRPIGGEKKAPVTRRTSRRLSRAISDDEDDVQVVEQPAAPKRRRASAQPALGGAARSRAAPKQPVLVEESEPEEDEEIIVRKVGRTKKSTAAAGTRARRISAADDSGWEDNNIFQSGAESSSPARPSPPKPKSLRKSIVPRKSRKSMSAPPSSPSASPPKAPEFADRIREEHQSPAFKFEPSIPPDYSREARISKRAPRTSVPPINFSPAPVHGKREDSGDELDVIGADTSRMVVESMTNNEAAYEEESAEEEEEEQEEEQEDEEQADEDRNTAVSQRLASGGEVAVRRSPQQQTSWFVRVLYVLFTLVASTGTYYYKSEAAPIGYCDTGKNTNNALDAVTVRWAAIEACNQENRTFLQLPASFGGSERRLDEEPILCPPPALLPFLHPTHCTPCPEHAICAKGTMTCENGYLLHAHPALSLLSPFGLATPTTLHKQVGEVFNGLPGLGPVAFPQRCDENPLRKLHIGALGKAVEALLGQERGARICAGNKMVISDGGEARNWGMEIGELRDAMKQKTPPSLQAAFDDTFDEAIQQLVQWGGVILGEDSTGKRYLAHKTPNLTLSCALTVKSRDIWEQWYKQFIAIITVIGFGFVSSARRASRAIENKRVADLVQIALDTLRNQELAHHTDPISTPQAYLSSLQLRDLILQEEHSISSRRRLWDKVERVVEGNANVRANLEEVHGGEELRVWRWVGGAGRSPRKVTEGESE</sequence>
<dbReference type="EMBL" id="KV417552">
    <property type="protein sequence ID" value="KZP20743.1"/>
    <property type="molecule type" value="Genomic_DNA"/>
</dbReference>
<proteinExistence type="predicted"/>
<keyword evidence="3" id="KW-0812">Transmembrane</keyword>
<dbReference type="Gene3D" id="1.10.10.1180">
    <property type="entry name" value="MAN1, winged-helix domain"/>
    <property type="match status" value="1"/>
</dbReference>
<feature type="domain" description="Man1/Src1-like C-terminal" evidence="8">
    <location>
        <begin position="393"/>
        <end position="784"/>
    </location>
</feature>
<evidence type="ECO:0000256" key="6">
    <source>
        <dbReference type="ARBA" id="ARBA00023242"/>
    </source>
</evidence>
<evidence type="ECO:0008006" key="12">
    <source>
        <dbReference type="Google" id="ProtNLM"/>
    </source>
</evidence>
<evidence type="ECO:0000256" key="1">
    <source>
        <dbReference type="ARBA" id="ARBA00004540"/>
    </source>
</evidence>
<accession>A0A166JDD1</accession>
<evidence type="ECO:0000256" key="2">
    <source>
        <dbReference type="ARBA" id="ARBA00022553"/>
    </source>
</evidence>
<evidence type="ECO:0000256" key="7">
    <source>
        <dbReference type="SAM" id="MobiDB-lite"/>
    </source>
</evidence>
<dbReference type="AlphaFoldDB" id="A0A166JDD1"/>
<evidence type="ECO:0000259" key="8">
    <source>
        <dbReference type="Pfam" id="PF09402"/>
    </source>
</evidence>
<feature type="compositionally biased region" description="Basic residues" evidence="7">
    <location>
        <begin position="220"/>
        <end position="233"/>
    </location>
</feature>